<evidence type="ECO:0000256" key="5">
    <source>
        <dbReference type="ARBA" id="ARBA00023315"/>
    </source>
</evidence>
<keyword evidence="5 6" id="KW-0012">Acyltransferase</keyword>
<dbReference type="Pfam" id="PF00198">
    <property type="entry name" value="2-oxoacid_dh"/>
    <property type="match status" value="1"/>
</dbReference>
<comment type="similarity">
    <text evidence="2 6">Belongs to the 2-oxoacid dehydrogenase family.</text>
</comment>
<dbReference type="EMBL" id="JAEMWU010000001">
    <property type="protein sequence ID" value="MBN8205507.1"/>
    <property type="molecule type" value="Genomic_DNA"/>
</dbReference>
<dbReference type="Pfam" id="PF00364">
    <property type="entry name" value="Biotin_lipoyl"/>
    <property type="match status" value="1"/>
</dbReference>
<evidence type="ECO:0000256" key="3">
    <source>
        <dbReference type="ARBA" id="ARBA00022679"/>
    </source>
</evidence>
<dbReference type="PROSITE" id="PS50968">
    <property type="entry name" value="BIOTINYL_LIPOYL"/>
    <property type="match status" value="1"/>
</dbReference>
<comment type="cofactor">
    <cofactor evidence="1 6">
        <name>(R)-lipoate</name>
        <dbReference type="ChEBI" id="CHEBI:83088"/>
    </cofactor>
</comment>
<protein>
    <recommendedName>
        <fullName evidence="6">Dihydrolipoamide acetyltransferase component of pyruvate dehydrogenase complex</fullName>
        <ecNumber evidence="6">2.3.1.-</ecNumber>
    </recommendedName>
</protein>
<dbReference type="InterPro" id="IPR023213">
    <property type="entry name" value="CAT-like_dom_sf"/>
</dbReference>
<evidence type="ECO:0000259" key="9">
    <source>
        <dbReference type="PROSITE" id="PS51826"/>
    </source>
</evidence>
<feature type="domain" description="Lipoyl-binding" evidence="8">
    <location>
        <begin position="6"/>
        <end position="81"/>
    </location>
</feature>
<dbReference type="InterPro" id="IPR011053">
    <property type="entry name" value="Single_hybrid_motif"/>
</dbReference>
<feature type="domain" description="Peripheral subunit-binding (PSBD)" evidence="9">
    <location>
        <begin position="223"/>
        <end position="260"/>
    </location>
</feature>
<dbReference type="Pfam" id="PF02817">
    <property type="entry name" value="E3_binding"/>
    <property type="match status" value="1"/>
</dbReference>
<dbReference type="GO" id="GO:0016407">
    <property type="term" value="F:acetyltransferase activity"/>
    <property type="evidence" value="ECO:0007669"/>
    <property type="project" value="TreeGrafter"/>
</dbReference>
<evidence type="ECO:0000256" key="1">
    <source>
        <dbReference type="ARBA" id="ARBA00001938"/>
    </source>
</evidence>
<evidence type="ECO:0000259" key="8">
    <source>
        <dbReference type="PROSITE" id="PS50968"/>
    </source>
</evidence>
<dbReference type="Proteomes" id="UP000664385">
    <property type="component" value="Unassembled WGS sequence"/>
</dbReference>
<dbReference type="CDD" id="cd06849">
    <property type="entry name" value="lipoyl_domain"/>
    <property type="match status" value="1"/>
</dbReference>
<keyword evidence="3 6" id="KW-0808">Transferase</keyword>
<accession>A0A939IST7</accession>
<dbReference type="PANTHER" id="PTHR43178:SF5">
    <property type="entry name" value="LIPOAMIDE ACYLTRANSFERASE COMPONENT OF BRANCHED-CHAIN ALPHA-KETO ACID DEHYDROGENASE COMPLEX, MITOCHONDRIAL"/>
    <property type="match status" value="1"/>
</dbReference>
<feature type="region of interest" description="Disordered" evidence="7">
    <location>
        <begin position="81"/>
        <end position="220"/>
    </location>
</feature>
<dbReference type="PROSITE" id="PS00189">
    <property type="entry name" value="LIPOYL"/>
    <property type="match status" value="1"/>
</dbReference>
<dbReference type="EC" id="2.3.1.-" evidence="6"/>
<feature type="compositionally biased region" description="Low complexity" evidence="7">
    <location>
        <begin position="81"/>
        <end position="101"/>
    </location>
</feature>
<dbReference type="SUPFAM" id="SSF47005">
    <property type="entry name" value="Peripheral subunit-binding domain of 2-oxo acid dehydrogenase complex"/>
    <property type="match status" value="1"/>
</dbReference>
<evidence type="ECO:0000256" key="2">
    <source>
        <dbReference type="ARBA" id="ARBA00007317"/>
    </source>
</evidence>
<dbReference type="Gene3D" id="3.30.559.10">
    <property type="entry name" value="Chloramphenicol acetyltransferase-like domain"/>
    <property type="match status" value="1"/>
</dbReference>
<dbReference type="RefSeq" id="WP_206823197.1">
    <property type="nucleotide sequence ID" value="NZ_JAEMWU010000001.1"/>
</dbReference>
<dbReference type="InterPro" id="IPR004167">
    <property type="entry name" value="PSBD"/>
</dbReference>
<feature type="compositionally biased region" description="Low complexity" evidence="7">
    <location>
        <begin position="190"/>
        <end position="220"/>
    </location>
</feature>
<evidence type="ECO:0000313" key="11">
    <source>
        <dbReference type="Proteomes" id="UP000664385"/>
    </source>
</evidence>
<evidence type="ECO:0000313" key="10">
    <source>
        <dbReference type="EMBL" id="MBN8205507.1"/>
    </source>
</evidence>
<dbReference type="SUPFAM" id="SSF52777">
    <property type="entry name" value="CoA-dependent acyltransferases"/>
    <property type="match status" value="1"/>
</dbReference>
<evidence type="ECO:0000256" key="6">
    <source>
        <dbReference type="RuleBase" id="RU003423"/>
    </source>
</evidence>
<dbReference type="InterPro" id="IPR050743">
    <property type="entry name" value="2-oxoacid_DH_E2_comp"/>
</dbReference>
<dbReference type="AlphaFoldDB" id="A0A939IST7"/>
<comment type="caution">
    <text evidence="10">The sequence shown here is derived from an EMBL/GenBank/DDBJ whole genome shotgun (WGS) entry which is preliminary data.</text>
</comment>
<keyword evidence="4 6" id="KW-0450">Lipoyl</keyword>
<dbReference type="GO" id="GO:0005737">
    <property type="term" value="C:cytoplasm"/>
    <property type="evidence" value="ECO:0007669"/>
    <property type="project" value="TreeGrafter"/>
</dbReference>
<dbReference type="PANTHER" id="PTHR43178">
    <property type="entry name" value="DIHYDROLIPOAMIDE ACETYLTRANSFERASE COMPONENT OF PYRUVATE DEHYDROGENASE COMPLEX"/>
    <property type="match status" value="1"/>
</dbReference>
<dbReference type="InterPro" id="IPR000089">
    <property type="entry name" value="Biotin_lipoyl"/>
</dbReference>
<dbReference type="GO" id="GO:0031405">
    <property type="term" value="F:lipoic acid binding"/>
    <property type="evidence" value="ECO:0007669"/>
    <property type="project" value="TreeGrafter"/>
</dbReference>
<name>A0A939IST7_9MICO</name>
<dbReference type="InterPro" id="IPR001078">
    <property type="entry name" value="2-oxoacid_DH_actylTfrase"/>
</dbReference>
<sequence length="522" mass="53946">MTTTTASVFRLPDLGEGLTEAALVQWLVQVGDEISTDQAVAEVETAKSVVELPSPFAGTVTALHGQAGETIAVGAPVLEVSSPAASSPHEGSPSAPEGSPPTHEGSPPTHEGSRNAGSAGAESVLSDPSWEGADEAGDKPGAAEKEAYRAEERAGGADTNGADAGGSGNVLIGYGTTERSSSGRRRARAVPRSQTPAPVASAPVADAPAPPAAEAAPRRTVAVRSPLVRRLARDLGVDVHTITGTGSDGAITRGDVLRAAVDGAVDGVAAPVASATPASAPVASAVSPSDALAVTSREKLSPLRKAVSAKLTRSRSEIPEATVWVDVDATRLWQLRAEMASEGERAPSLTALVARFTVLALAEYPLLASRLSDDADEILSFDGINLGVAADTDRGLLVPVIARAHELSVGELDAQLRELADAARSGRMPPERLRGSTFTLNNYGSLGVDGSAAIINHPDVAILGIGRMIERPWVVDGEIVARRIAQLSLVFDHRVCDGGYAAGFLRRVVELIEHPLRAYRRI</sequence>
<dbReference type="Gene3D" id="4.10.320.10">
    <property type="entry name" value="E3-binding domain"/>
    <property type="match status" value="1"/>
</dbReference>
<dbReference type="InterPro" id="IPR003016">
    <property type="entry name" value="2-oxoA_DH_lipoyl-BS"/>
</dbReference>
<feature type="compositionally biased region" description="Basic and acidic residues" evidence="7">
    <location>
        <begin position="136"/>
        <end position="155"/>
    </location>
</feature>
<organism evidence="10 11">
    <name type="scientific">Microbacterium esteraromaticum</name>
    <dbReference type="NCBI Taxonomy" id="57043"/>
    <lineage>
        <taxon>Bacteria</taxon>
        <taxon>Bacillati</taxon>
        <taxon>Actinomycetota</taxon>
        <taxon>Actinomycetes</taxon>
        <taxon>Micrococcales</taxon>
        <taxon>Microbacteriaceae</taxon>
        <taxon>Microbacterium</taxon>
    </lineage>
</organism>
<proteinExistence type="inferred from homology"/>
<evidence type="ECO:0000256" key="7">
    <source>
        <dbReference type="SAM" id="MobiDB-lite"/>
    </source>
</evidence>
<reference evidence="10" key="1">
    <citation type="submission" date="2020-12" db="EMBL/GenBank/DDBJ databases">
        <title>PHA producing bacteria isolated from mangrove.</title>
        <authorList>
            <person name="Zheng W."/>
            <person name="Yu S."/>
            <person name="Huang Y."/>
        </authorList>
    </citation>
    <scope>NUCLEOTIDE SEQUENCE</scope>
    <source>
        <strain evidence="10">GN8-5</strain>
    </source>
</reference>
<dbReference type="Gene3D" id="2.40.50.100">
    <property type="match status" value="1"/>
</dbReference>
<evidence type="ECO:0000256" key="4">
    <source>
        <dbReference type="ARBA" id="ARBA00022823"/>
    </source>
</evidence>
<dbReference type="PROSITE" id="PS51826">
    <property type="entry name" value="PSBD"/>
    <property type="match status" value="1"/>
</dbReference>
<dbReference type="InterPro" id="IPR036625">
    <property type="entry name" value="E3-bd_dom_sf"/>
</dbReference>
<dbReference type="SUPFAM" id="SSF51230">
    <property type="entry name" value="Single hybrid motif"/>
    <property type="match status" value="1"/>
</dbReference>
<gene>
    <name evidence="10" type="ORF">JF543_05985</name>
</gene>